<keyword evidence="3" id="KW-0238">DNA-binding</keyword>
<reference evidence="8 9" key="1">
    <citation type="journal article" date="2019" name="Int. J. Syst. Evol. Microbiol.">
        <title>Photorhabdus khanii subsp. guanajuatensis subsp. nov., isolated from Heterorhabditis atacamensis, and Photorhabdus luminescens subsp. mexicana subsp. nov., isolated from Heterorhabditis mexicana entomopathogenic nematodes.</title>
        <authorList>
            <person name="Machado R.A.R."/>
            <person name="Bruno P."/>
            <person name="Arce C.C.M."/>
            <person name="Liechti N."/>
            <person name="Kohler A."/>
            <person name="Bernal J."/>
            <person name="Bruggmann R."/>
            <person name="Turlings T.C.J."/>
        </authorList>
    </citation>
    <scope>NUCLEOTIDE SEQUENCE [LARGE SCALE GENOMIC DNA]</scope>
    <source>
        <strain evidence="8 9">MEX20-17</strain>
    </source>
</reference>
<evidence type="ECO:0000256" key="3">
    <source>
        <dbReference type="ARBA" id="ARBA00023125"/>
    </source>
</evidence>
<dbReference type="RefSeq" id="WP_132356057.1">
    <property type="nucleotide sequence ID" value="NZ_CAWOJO010000057.1"/>
</dbReference>
<dbReference type="AlphaFoldDB" id="A0A4R4J217"/>
<dbReference type="GO" id="GO:0006313">
    <property type="term" value="P:DNA transposition"/>
    <property type="evidence" value="ECO:0007669"/>
    <property type="project" value="InterPro"/>
</dbReference>
<dbReference type="NCBIfam" id="NF033527">
    <property type="entry name" value="transpos_Tn3"/>
    <property type="match status" value="1"/>
</dbReference>
<dbReference type="Pfam" id="PF13700">
    <property type="entry name" value="DUF4158"/>
    <property type="match status" value="1"/>
</dbReference>
<dbReference type="EMBL" id="PUJY01000057">
    <property type="protein sequence ID" value="TDB47162.1"/>
    <property type="molecule type" value="Genomic_DNA"/>
</dbReference>
<gene>
    <name evidence="8" type="ORF">C5467_21285</name>
</gene>
<evidence type="ECO:0000256" key="1">
    <source>
        <dbReference type="ARBA" id="ARBA00009402"/>
    </source>
</evidence>
<comment type="similarity">
    <text evidence="1">Belongs to the transposase 7 family.</text>
</comment>
<name>A0A4R4J217_9GAMM</name>
<evidence type="ECO:0000313" key="8">
    <source>
        <dbReference type="EMBL" id="TDB47162.1"/>
    </source>
</evidence>
<feature type="domain" description="Tn3 transposase DDE" evidence="6">
    <location>
        <begin position="581"/>
        <end position="967"/>
    </location>
</feature>
<evidence type="ECO:0000259" key="6">
    <source>
        <dbReference type="Pfam" id="PF01526"/>
    </source>
</evidence>
<keyword evidence="2" id="KW-0815">Transposition</keyword>
<evidence type="ECO:0000256" key="4">
    <source>
        <dbReference type="ARBA" id="ARBA00023172"/>
    </source>
</evidence>
<feature type="domain" description="DUF4158" evidence="7">
    <location>
        <begin position="6"/>
        <end position="170"/>
    </location>
</feature>
<dbReference type="Pfam" id="PF01526">
    <property type="entry name" value="DDE_Tnp_Tn3"/>
    <property type="match status" value="1"/>
</dbReference>
<proteinExistence type="inferred from homology"/>
<evidence type="ECO:0000259" key="7">
    <source>
        <dbReference type="Pfam" id="PF13700"/>
    </source>
</evidence>
<evidence type="ECO:0000256" key="5">
    <source>
        <dbReference type="SAM" id="MobiDB-lite"/>
    </source>
</evidence>
<dbReference type="InterPro" id="IPR002513">
    <property type="entry name" value="Tn3_Tnp_DDE_dom"/>
</dbReference>
<dbReference type="InterPro" id="IPR047653">
    <property type="entry name" value="Tn3-like_transpos"/>
</dbReference>
<dbReference type="GO" id="GO:0004803">
    <property type="term" value="F:transposase activity"/>
    <property type="evidence" value="ECO:0007669"/>
    <property type="project" value="InterPro"/>
</dbReference>
<sequence>MPRRSILSAIEKQILFALPDVKDELIRHYTFSENDLSVIQQRRGSANRLGFAILLCYMRYPGVILSVGEPPFPPLLKWVADQLKVGIENWEEYGHREQTRREHLVELQTIFGFQPFSTLSHYRAAVHSLEDLAWQTDKGSVLATALVGNLRRKHILLPAPGVIERICAEALTRANRRIYDTLTEPLSDAHNRSLDKLLKRCENSNMTWLAWLRQSPTKPNSRHILEHIERLKVWQALKLPPGIELTVHQNRLLKLAREGAQMRPADLAKFEPRRRYATLVALTLEGIATVTDEIIDLHDRILGKMFNNARKKHQQQFQASGKAINAKVRLLGQIGQVLLDARQTGSDPFAAIETVISWDSFAESVTEAQKLTQPGDFDFLYRMGEGFTLLRRYTPEFLNILKLRAAPAAKHVLDAIDVLRNMNRNNARKVPADATIEFIKPRWKKLVVTDTGLDRRYYELCALSELKNTLRSGDIWVQGSRQFKDFEDYLVPPDKFARLRQASELPLAVATDCGQYLQDRLTQLEAQLATVNRMAQANELPDAGITESGLKITPLDTVVPESAQTLIDQTAALLPHVKITELLLEVDQWTDFTRHFTHLKSGDLARDKTLLLTTILADAINLGLTKMTECCPGTTYAKLAWLQAWHIRDETYSMALAELVNAQLRHPFAEHWGDGTTSSSDGQNFRAGSKAESTGHINPKYGSSPGRMFYTHISDQYAPFHTKVINVGLRDSTYVLDGLLYHESDLRIEEHYTDTAGFTDHVFALMHLLGFRFAPRIRDLKDTRLYIPKSDTPYETLKPMIGGTLNIRHVYAHWDEILRLATSIKQGTVTASLMLRKLSSYPRQNGLAVALRELGRIERTLFILDWLQSTELRRRVQAGLNKGEARNALARAVFFNRLGEIRDRNFEQQRYRASGLNLVTAAIVLWNTVYLERAVKSLREHGYGIDESLLEYLSPLGWEHINLTGDYVWGSRTRIGNGKFRPLRQLKLA</sequence>
<dbReference type="GO" id="GO:0003677">
    <property type="term" value="F:DNA binding"/>
    <property type="evidence" value="ECO:0007669"/>
    <property type="project" value="UniProtKB-KW"/>
</dbReference>
<dbReference type="Proteomes" id="UP000295598">
    <property type="component" value="Unassembled WGS sequence"/>
</dbReference>
<comment type="caution">
    <text evidence="8">The sequence shown here is derived from an EMBL/GenBank/DDBJ whole genome shotgun (WGS) entry which is preliminary data.</text>
</comment>
<organism evidence="8 9">
    <name type="scientific">Photorhabdus khanii subsp. guanajuatensis</name>
    <dbReference type="NCBI Taxonomy" id="2100166"/>
    <lineage>
        <taxon>Bacteria</taxon>
        <taxon>Pseudomonadati</taxon>
        <taxon>Pseudomonadota</taxon>
        <taxon>Gammaproteobacteria</taxon>
        <taxon>Enterobacterales</taxon>
        <taxon>Morganellaceae</taxon>
        <taxon>Photorhabdus</taxon>
    </lineage>
</organism>
<evidence type="ECO:0000313" key="9">
    <source>
        <dbReference type="Proteomes" id="UP000295598"/>
    </source>
</evidence>
<feature type="region of interest" description="Disordered" evidence="5">
    <location>
        <begin position="673"/>
        <end position="697"/>
    </location>
</feature>
<evidence type="ECO:0000256" key="2">
    <source>
        <dbReference type="ARBA" id="ARBA00022578"/>
    </source>
</evidence>
<keyword evidence="4" id="KW-0233">DNA recombination</keyword>
<dbReference type="InterPro" id="IPR025296">
    <property type="entry name" value="DUF4158"/>
</dbReference>
<accession>A0A4R4J217</accession>
<protein>
    <submittedName>
        <fullName evidence="8">Tn3 family transposase</fullName>
    </submittedName>
</protein>